<evidence type="ECO:0000256" key="1">
    <source>
        <dbReference type="SAM" id="MobiDB-lite"/>
    </source>
</evidence>
<comment type="caution">
    <text evidence="2">The sequence shown here is derived from an EMBL/GenBank/DDBJ whole genome shotgun (WGS) entry which is preliminary data.</text>
</comment>
<sequence>MKEKLACGHGGTARRRRVKARQRRGAMKHGVAGWARIDGKEGSSEAEWVDAVSSLSSIDSSFFFVRADHGAGSTMSIVAEAASACLG</sequence>
<dbReference type="Proteomes" id="UP001457282">
    <property type="component" value="Unassembled WGS sequence"/>
</dbReference>
<keyword evidence="3" id="KW-1185">Reference proteome</keyword>
<proteinExistence type="predicted"/>
<dbReference type="EMBL" id="JBEDUW010000007">
    <property type="protein sequence ID" value="KAK9911412.1"/>
    <property type="molecule type" value="Genomic_DNA"/>
</dbReference>
<name>A0AAW1VWL5_RUBAR</name>
<feature type="compositionally biased region" description="Basic residues" evidence="1">
    <location>
        <begin position="12"/>
        <end position="27"/>
    </location>
</feature>
<evidence type="ECO:0000313" key="3">
    <source>
        <dbReference type="Proteomes" id="UP001457282"/>
    </source>
</evidence>
<reference evidence="2 3" key="1">
    <citation type="journal article" date="2023" name="G3 (Bethesda)">
        <title>A chromosome-length genome assembly and annotation of blackberry (Rubus argutus, cv. 'Hillquist').</title>
        <authorList>
            <person name="Bruna T."/>
            <person name="Aryal R."/>
            <person name="Dudchenko O."/>
            <person name="Sargent D.J."/>
            <person name="Mead D."/>
            <person name="Buti M."/>
            <person name="Cavallini A."/>
            <person name="Hytonen T."/>
            <person name="Andres J."/>
            <person name="Pham M."/>
            <person name="Weisz D."/>
            <person name="Mascagni F."/>
            <person name="Usai G."/>
            <person name="Natali L."/>
            <person name="Bassil N."/>
            <person name="Fernandez G.E."/>
            <person name="Lomsadze A."/>
            <person name="Armour M."/>
            <person name="Olukolu B."/>
            <person name="Poorten T."/>
            <person name="Britton C."/>
            <person name="Davik J."/>
            <person name="Ashrafi H."/>
            <person name="Aiden E.L."/>
            <person name="Borodovsky M."/>
            <person name="Worthington M."/>
        </authorList>
    </citation>
    <scope>NUCLEOTIDE SEQUENCE [LARGE SCALE GENOMIC DNA]</scope>
    <source>
        <strain evidence="2">PI 553951</strain>
    </source>
</reference>
<dbReference type="AlphaFoldDB" id="A0AAW1VWL5"/>
<accession>A0AAW1VWL5</accession>
<protein>
    <submittedName>
        <fullName evidence="2">Uncharacterized protein</fullName>
    </submittedName>
</protein>
<gene>
    <name evidence="2" type="ORF">M0R45_035323</name>
</gene>
<evidence type="ECO:0000313" key="2">
    <source>
        <dbReference type="EMBL" id="KAK9911412.1"/>
    </source>
</evidence>
<feature type="region of interest" description="Disordered" evidence="1">
    <location>
        <begin position="1"/>
        <end position="27"/>
    </location>
</feature>
<organism evidence="2 3">
    <name type="scientific">Rubus argutus</name>
    <name type="common">Southern blackberry</name>
    <dbReference type="NCBI Taxonomy" id="59490"/>
    <lineage>
        <taxon>Eukaryota</taxon>
        <taxon>Viridiplantae</taxon>
        <taxon>Streptophyta</taxon>
        <taxon>Embryophyta</taxon>
        <taxon>Tracheophyta</taxon>
        <taxon>Spermatophyta</taxon>
        <taxon>Magnoliopsida</taxon>
        <taxon>eudicotyledons</taxon>
        <taxon>Gunneridae</taxon>
        <taxon>Pentapetalae</taxon>
        <taxon>rosids</taxon>
        <taxon>fabids</taxon>
        <taxon>Rosales</taxon>
        <taxon>Rosaceae</taxon>
        <taxon>Rosoideae</taxon>
        <taxon>Rosoideae incertae sedis</taxon>
        <taxon>Rubus</taxon>
    </lineage>
</organism>